<evidence type="ECO:0000256" key="8">
    <source>
        <dbReference type="SAM" id="MobiDB-lite"/>
    </source>
</evidence>
<accession>A0A1Q9LPK6</accession>
<dbReference type="EMBL" id="MKQR01000009">
    <property type="protein sequence ID" value="OLR93934.1"/>
    <property type="molecule type" value="Genomic_DNA"/>
</dbReference>
<dbReference type="InterPro" id="IPR001128">
    <property type="entry name" value="Cyt_P450"/>
</dbReference>
<dbReference type="GO" id="GO:0016705">
    <property type="term" value="F:oxidoreductase activity, acting on paired donors, with incorporation or reduction of molecular oxygen"/>
    <property type="evidence" value="ECO:0007669"/>
    <property type="project" value="InterPro"/>
</dbReference>
<dbReference type="Proteomes" id="UP000186040">
    <property type="component" value="Unassembled WGS sequence"/>
</dbReference>
<dbReference type="CDD" id="cd11030">
    <property type="entry name" value="CYP105-like"/>
    <property type="match status" value="1"/>
</dbReference>
<keyword evidence="2 7" id="KW-0349">Heme</keyword>
<dbReference type="InterPro" id="IPR017972">
    <property type="entry name" value="Cyt_P450_CS"/>
</dbReference>
<gene>
    <name evidence="9" type="ORF">BJP25_16115</name>
</gene>
<keyword evidence="10" id="KW-1185">Reference proteome</keyword>
<dbReference type="PRINTS" id="PR00385">
    <property type="entry name" value="P450"/>
</dbReference>
<reference evidence="9 10" key="1">
    <citation type="submission" date="2016-10" db="EMBL/GenBank/DDBJ databases">
        <title>The Draft Genome Sequence of Actinokineospora bangkokensis 44EHWT reveals the biosynthetic pathway of antifungal compounds Thailandins with unusual extender unit butylmalonyl-CoA.</title>
        <authorList>
            <person name="Greule A."/>
            <person name="Intra B."/>
            <person name="Flemming S."/>
            <person name="Rommel M.G."/>
            <person name="Panbangred W."/>
            <person name="Bechthold A."/>
        </authorList>
    </citation>
    <scope>NUCLEOTIDE SEQUENCE [LARGE SCALE GENOMIC DNA]</scope>
    <source>
        <strain evidence="9 10">44EHW</strain>
    </source>
</reference>
<dbReference type="PANTHER" id="PTHR46696:SF1">
    <property type="entry name" value="CYTOCHROME P450 YJIB-RELATED"/>
    <property type="match status" value="1"/>
</dbReference>
<protein>
    <submittedName>
        <fullName evidence="9">Cytochrome</fullName>
    </submittedName>
</protein>
<dbReference type="Pfam" id="PF00067">
    <property type="entry name" value="p450"/>
    <property type="match status" value="1"/>
</dbReference>
<evidence type="ECO:0000256" key="3">
    <source>
        <dbReference type="ARBA" id="ARBA00022723"/>
    </source>
</evidence>
<keyword evidence="4 7" id="KW-0560">Oxidoreductase</keyword>
<keyword evidence="5 7" id="KW-0408">Iron</keyword>
<dbReference type="GO" id="GO:0005506">
    <property type="term" value="F:iron ion binding"/>
    <property type="evidence" value="ECO:0007669"/>
    <property type="project" value="InterPro"/>
</dbReference>
<dbReference type="Gene3D" id="1.10.630.10">
    <property type="entry name" value="Cytochrome P450"/>
    <property type="match status" value="1"/>
</dbReference>
<dbReference type="STRING" id="1193682.BJP25_16115"/>
<dbReference type="AlphaFoldDB" id="A0A1Q9LPK6"/>
<dbReference type="InterPro" id="IPR002397">
    <property type="entry name" value="Cyt_P450_B"/>
</dbReference>
<evidence type="ECO:0000256" key="4">
    <source>
        <dbReference type="ARBA" id="ARBA00023002"/>
    </source>
</evidence>
<dbReference type="PRINTS" id="PR00359">
    <property type="entry name" value="BP450"/>
</dbReference>
<evidence type="ECO:0000256" key="2">
    <source>
        <dbReference type="ARBA" id="ARBA00022617"/>
    </source>
</evidence>
<evidence type="ECO:0000313" key="9">
    <source>
        <dbReference type="EMBL" id="OLR93934.1"/>
    </source>
</evidence>
<evidence type="ECO:0000256" key="6">
    <source>
        <dbReference type="ARBA" id="ARBA00023033"/>
    </source>
</evidence>
<dbReference type="FunFam" id="1.10.630.10:FF:000018">
    <property type="entry name" value="Cytochrome P450 monooxygenase"/>
    <property type="match status" value="1"/>
</dbReference>
<keyword evidence="3 7" id="KW-0479">Metal-binding</keyword>
<organism evidence="9 10">
    <name type="scientific">Actinokineospora bangkokensis</name>
    <dbReference type="NCBI Taxonomy" id="1193682"/>
    <lineage>
        <taxon>Bacteria</taxon>
        <taxon>Bacillati</taxon>
        <taxon>Actinomycetota</taxon>
        <taxon>Actinomycetes</taxon>
        <taxon>Pseudonocardiales</taxon>
        <taxon>Pseudonocardiaceae</taxon>
        <taxon>Actinokineospora</taxon>
    </lineage>
</organism>
<sequence length="399" mass="42718">MPGELDEAVPLPRTRACPFDPPTGYRELAGGGIRRLSFPLGGEGWLVTSHANAKAVLSDARFSHRSELLASPLPPPFELPPGDHRPPAAEPGAFNKMDPPRHTAYRRAIGHLFSPRAAADLRPAIEATAADLLDAMAAQGPPADLVRDFARPLPAAVVFDLLGVPADLRAPLQDNLDTIMRLTMTLDELIGSVTVVGELLDELVASGRAGGALARLAARGDLDLQEQRNIAWALLGGGTDTTSNMIALGTVALLVDPARRDLLLAKPELLDGAVEELLRHLTISQFGASRCATEDVEVGGVLVRAGETVVVALPAANRDAAKFPEPDRLDLTRDARGHLAFGHGVHKCVGQYLARETLRVAYPALLGRFPGLRLAVPAHELRMRDDMDHYGVHEVPVTW</sequence>
<name>A0A1Q9LPK6_9PSEU</name>
<proteinExistence type="inferred from homology"/>
<dbReference type="GO" id="GO:0004497">
    <property type="term" value="F:monooxygenase activity"/>
    <property type="evidence" value="ECO:0007669"/>
    <property type="project" value="UniProtKB-KW"/>
</dbReference>
<dbReference type="GO" id="GO:0020037">
    <property type="term" value="F:heme binding"/>
    <property type="evidence" value="ECO:0007669"/>
    <property type="project" value="InterPro"/>
</dbReference>
<dbReference type="PROSITE" id="PS00086">
    <property type="entry name" value="CYTOCHROME_P450"/>
    <property type="match status" value="1"/>
</dbReference>
<keyword evidence="6 7" id="KW-0503">Monooxygenase</keyword>
<evidence type="ECO:0000256" key="5">
    <source>
        <dbReference type="ARBA" id="ARBA00023004"/>
    </source>
</evidence>
<evidence type="ECO:0000313" key="10">
    <source>
        <dbReference type="Proteomes" id="UP000186040"/>
    </source>
</evidence>
<dbReference type="SUPFAM" id="SSF48264">
    <property type="entry name" value="Cytochrome P450"/>
    <property type="match status" value="1"/>
</dbReference>
<dbReference type="PANTHER" id="PTHR46696">
    <property type="entry name" value="P450, PUTATIVE (EUROFUNG)-RELATED"/>
    <property type="match status" value="1"/>
</dbReference>
<evidence type="ECO:0000256" key="1">
    <source>
        <dbReference type="ARBA" id="ARBA00010617"/>
    </source>
</evidence>
<comment type="similarity">
    <text evidence="1 7">Belongs to the cytochrome P450 family.</text>
</comment>
<dbReference type="InterPro" id="IPR036396">
    <property type="entry name" value="Cyt_P450_sf"/>
</dbReference>
<evidence type="ECO:0000256" key="7">
    <source>
        <dbReference type="RuleBase" id="RU000461"/>
    </source>
</evidence>
<comment type="caution">
    <text evidence="9">The sequence shown here is derived from an EMBL/GenBank/DDBJ whole genome shotgun (WGS) entry which is preliminary data.</text>
</comment>
<feature type="region of interest" description="Disordered" evidence="8">
    <location>
        <begin position="80"/>
        <end position="99"/>
    </location>
</feature>